<dbReference type="Proteomes" id="UP000489600">
    <property type="component" value="Unassembled WGS sequence"/>
</dbReference>
<keyword evidence="5" id="KW-1185">Reference proteome</keyword>
<dbReference type="GO" id="GO:0046872">
    <property type="term" value="F:metal ion binding"/>
    <property type="evidence" value="ECO:0007669"/>
    <property type="project" value="UniProtKB-KW"/>
</dbReference>
<dbReference type="EMBL" id="CABITT030000003">
    <property type="protein sequence ID" value="VVA99781.1"/>
    <property type="molecule type" value="Genomic_DNA"/>
</dbReference>
<dbReference type="SUPFAM" id="SSF57889">
    <property type="entry name" value="Cysteine-rich domain"/>
    <property type="match status" value="1"/>
</dbReference>
<dbReference type="AlphaFoldDB" id="A0A565BEP7"/>
<reference evidence="4" key="1">
    <citation type="submission" date="2019-07" db="EMBL/GenBank/DDBJ databases">
        <authorList>
            <person name="Dittberner H."/>
        </authorList>
    </citation>
    <scope>NUCLEOTIDE SEQUENCE [LARGE SCALE GENOMIC DNA]</scope>
</reference>
<evidence type="ECO:0000313" key="4">
    <source>
        <dbReference type="EMBL" id="VVA99781.1"/>
    </source>
</evidence>
<gene>
    <name evidence="4" type="ORF">ANE_LOCUS10226</name>
</gene>
<protein>
    <recommendedName>
        <fullName evidence="3">Phorbol-ester/DAG-type domain-containing protein</fullName>
    </recommendedName>
</protein>
<evidence type="ECO:0000256" key="1">
    <source>
        <dbReference type="ARBA" id="ARBA00022723"/>
    </source>
</evidence>
<evidence type="ECO:0000313" key="5">
    <source>
        <dbReference type="Proteomes" id="UP000489600"/>
    </source>
</evidence>
<accession>A0A565BEP7</accession>
<dbReference type="PROSITE" id="PS50081">
    <property type="entry name" value="ZF_DAG_PE_2"/>
    <property type="match status" value="1"/>
</dbReference>
<organism evidence="4 5">
    <name type="scientific">Arabis nemorensis</name>
    <dbReference type="NCBI Taxonomy" id="586526"/>
    <lineage>
        <taxon>Eukaryota</taxon>
        <taxon>Viridiplantae</taxon>
        <taxon>Streptophyta</taxon>
        <taxon>Embryophyta</taxon>
        <taxon>Tracheophyta</taxon>
        <taxon>Spermatophyta</taxon>
        <taxon>Magnoliopsida</taxon>
        <taxon>eudicotyledons</taxon>
        <taxon>Gunneridae</taxon>
        <taxon>Pentapetalae</taxon>
        <taxon>rosids</taxon>
        <taxon>malvids</taxon>
        <taxon>Brassicales</taxon>
        <taxon>Brassicaceae</taxon>
        <taxon>Arabideae</taxon>
        <taxon>Arabis</taxon>
    </lineage>
</organism>
<evidence type="ECO:0000259" key="3">
    <source>
        <dbReference type="PROSITE" id="PS50081"/>
    </source>
</evidence>
<evidence type="ECO:0000256" key="2">
    <source>
        <dbReference type="ARBA" id="ARBA00022833"/>
    </source>
</evidence>
<dbReference type="OrthoDB" id="1884766at2759"/>
<keyword evidence="2" id="KW-0862">Zinc</keyword>
<proteinExistence type="predicted"/>
<name>A0A565BEP7_9BRAS</name>
<feature type="domain" description="Phorbol-ester/DAG-type" evidence="3">
    <location>
        <begin position="18"/>
        <end position="69"/>
    </location>
</feature>
<dbReference type="InterPro" id="IPR002219">
    <property type="entry name" value="PKC_DAG/PE"/>
</dbReference>
<keyword evidence="1" id="KW-0479">Metal-binding</keyword>
<sequence length="69" mass="8205">MDGETEEELAPRCRLFDPHVLSRRDNPRPSLCFRCGPIGENDEDLDWNKWHYYCDVCKIVLHECCYFAP</sequence>
<dbReference type="InterPro" id="IPR046349">
    <property type="entry name" value="C1-like_sf"/>
</dbReference>
<comment type="caution">
    <text evidence="4">The sequence shown here is derived from an EMBL/GenBank/DDBJ whole genome shotgun (WGS) entry which is preliminary data.</text>
</comment>